<dbReference type="InterPro" id="IPR036869">
    <property type="entry name" value="J_dom_sf"/>
</dbReference>
<dbReference type="AlphaFoldDB" id="A0A5B7AKF6"/>
<feature type="region of interest" description="Disordered" evidence="2">
    <location>
        <begin position="92"/>
        <end position="114"/>
    </location>
</feature>
<dbReference type="GO" id="GO:0072318">
    <property type="term" value="P:clathrin coat disassembly"/>
    <property type="evidence" value="ECO:0007669"/>
    <property type="project" value="TreeGrafter"/>
</dbReference>
<feature type="compositionally biased region" description="Low complexity" evidence="2">
    <location>
        <begin position="254"/>
        <end position="263"/>
    </location>
</feature>
<dbReference type="SUPFAM" id="SSF46565">
    <property type="entry name" value="Chaperone J-domain"/>
    <property type="match status" value="1"/>
</dbReference>
<dbReference type="FunFam" id="1.10.287.110:FF:000009">
    <property type="entry name" value="Auxilin-related protein 1"/>
    <property type="match status" value="1"/>
</dbReference>
<name>A0A5B7AKF6_DAVIN</name>
<feature type="compositionally biased region" description="Polar residues" evidence="2">
    <location>
        <begin position="218"/>
        <end position="244"/>
    </location>
</feature>
<dbReference type="PANTHER" id="PTHR23172:SF19">
    <property type="entry name" value="J DOMAIN-CONTAINING PROTEIN"/>
    <property type="match status" value="1"/>
</dbReference>
<sequence>MDEFGILVESIGFKTQGKSAPMADLKGKTNINGGVSRNFGINLGFDAKPSSVNRPRSVDNWNSVNGSFDSDLDGIFRSNNNQKTENYTGLEAYDDVFGGPTKNSKPSDSRGGGDAGSVFDLESIFKGSKNLGESSASYVYDEDIFAGMPGKSPVSVNYDDAFGSMASPPKQSAPIDDLFGNFGGLGLESNSSKRNSGDVEKNAPEFDDLIPGFGGSSPPKNRVNSETTQPQQSSGRSAKSTSNLAEDPFVVLESSSSPPYTSSGLFSDPLKQDTGKSSVLSSIDELEDFAMGRVRSNANERLDFGDLEVETSVGAMKEDTDRTEAKEREQRGAFESENDLESFFSVGAQPSSVPGPSTTVDPVFDTLFQNRGPEVAQTTSGTSSSTKNSSSVTNIVDDFSFIFGAVTSSEEFEEVEGESEERRRARLNHHLRTQTRMAKALAEKNQRDFHTQQEQEERHRIAETLDDDIKRWAAGKEGNLRALLSSLQYVLWPECGWQPVSLADLITSVSVKKVYYKATLCVHPDKVQQKGANLQQKYIAEKVFDLLKEAFNKLNSEEL</sequence>
<organism evidence="3">
    <name type="scientific">Davidia involucrata</name>
    <name type="common">Dove tree</name>
    <dbReference type="NCBI Taxonomy" id="16924"/>
    <lineage>
        <taxon>Eukaryota</taxon>
        <taxon>Viridiplantae</taxon>
        <taxon>Streptophyta</taxon>
        <taxon>Embryophyta</taxon>
        <taxon>Tracheophyta</taxon>
        <taxon>Spermatophyta</taxon>
        <taxon>Magnoliopsida</taxon>
        <taxon>eudicotyledons</taxon>
        <taxon>Gunneridae</taxon>
        <taxon>Pentapetalae</taxon>
        <taxon>asterids</taxon>
        <taxon>Cornales</taxon>
        <taxon>Nyssaceae</taxon>
        <taxon>Davidia</taxon>
    </lineage>
</organism>
<dbReference type="EMBL" id="GHES01026641">
    <property type="protein sequence ID" value="MPA57200.1"/>
    <property type="molecule type" value="Transcribed_RNA"/>
</dbReference>
<evidence type="ECO:0000313" key="3">
    <source>
        <dbReference type="EMBL" id="MPA57200.1"/>
    </source>
</evidence>
<dbReference type="GO" id="GO:0072583">
    <property type="term" value="P:clathrin-dependent endocytosis"/>
    <property type="evidence" value="ECO:0007669"/>
    <property type="project" value="TreeGrafter"/>
</dbReference>
<dbReference type="GO" id="GO:0005737">
    <property type="term" value="C:cytoplasm"/>
    <property type="evidence" value="ECO:0007669"/>
    <property type="project" value="TreeGrafter"/>
</dbReference>
<feature type="compositionally biased region" description="Basic and acidic residues" evidence="2">
    <location>
        <begin position="195"/>
        <end position="204"/>
    </location>
</feature>
<feature type="compositionally biased region" description="Basic and acidic residues" evidence="2">
    <location>
        <begin position="316"/>
        <end position="334"/>
    </location>
</feature>
<feature type="region of interest" description="Disordered" evidence="2">
    <location>
        <begin position="187"/>
        <end position="278"/>
    </location>
</feature>
<keyword evidence="1" id="KW-0175">Coiled coil</keyword>
<protein>
    <submittedName>
        <fullName evidence="3">Putative auxilin-related protein 1</fullName>
    </submittedName>
</protein>
<reference evidence="3" key="1">
    <citation type="submission" date="2019-08" db="EMBL/GenBank/DDBJ databases">
        <title>Reference gene set and small RNA set construction with multiple tissues from Davidia involucrata Baill.</title>
        <authorList>
            <person name="Yang H."/>
            <person name="Zhou C."/>
            <person name="Li G."/>
            <person name="Wang J."/>
            <person name="Gao P."/>
            <person name="Wang M."/>
            <person name="Wang R."/>
            <person name="Zhao Y."/>
        </authorList>
    </citation>
    <scope>NUCLEOTIDE SEQUENCE</scope>
    <source>
        <tissue evidence="3">Mixed with DoveR01_LX</tissue>
    </source>
</reference>
<gene>
    <name evidence="3" type="ORF">Din_026641</name>
</gene>
<dbReference type="PANTHER" id="PTHR23172">
    <property type="entry name" value="AUXILIN/CYCLIN G-ASSOCIATED KINASE-RELATED"/>
    <property type="match status" value="1"/>
</dbReference>
<proteinExistence type="predicted"/>
<feature type="region of interest" description="Disordered" evidence="2">
    <location>
        <begin position="314"/>
        <end position="339"/>
    </location>
</feature>
<dbReference type="GO" id="GO:0030276">
    <property type="term" value="F:clathrin binding"/>
    <property type="evidence" value="ECO:0007669"/>
    <property type="project" value="TreeGrafter"/>
</dbReference>
<dbReference type="GO" id="GO:0031982">
    <property type="term" value="C:vesicle"/>
    <property type="evidence" value="ECO:0007669"/>
    <property type="project" value="TreeGrafter"/>
</dbReference>
<evidence type="ECO:0000256" key="1">
    <source>
        <dbReference type="ARBA" id="ARBA00023054"/>
    </source>
</evidence>
<dbReference type="Gene3D" id="1.10.287.110">
    <property type="entry name" value="DnaJ domain"/>
    <property type="match status" value="1"/>
</dbReference>
<accession>A0A5B7AKF6</accession>
<evidence type="ECO:0000256" key="2">
    <source>
        <dbReference type="SAM" id="MobiDB-lite"/>
    </source>
</evidence>